<name>A0ABS1SEB8_9MICO</name>
<organism evidence="1 2">
    <name type="scientific">Leucobacter chromiireducens subsp. solipictus</name>
    <dbReference type="NCBI Taxonomy" id="398235"/>
    <lineage>
        <taxon>Bacteria</taxon>
        <taxon>Bacillati</taxon>
        <taxon>Actinomycetota</taxon>
        <taxon>Actinomycetes</taxon>
        <taxon>Micrococcales</taxon>
        <taxon>Microbacteriaceae</taxon>
        <taxon>Leucobacter</taxon>
    </lineage>
</organism>
<comment type="caution">
    <text evidence="1">The sequence shown here is derived from an EMBL/GenBank/DDBJ whole genome shotgun (WGS) entry which is preliminary data.</text>
</comment>
<protein>
    <submittedName>
        <fullName evidence="1">Pyrophosphorylase</fullName>
    </submittedName>
</protein>
<keyword evidence="2" id="KW-1185">Reference proteome</keyword>
<gene>
    <name evidence="1" type="ORF">D3230_05750</name>
</gene>
<evidence type="ECO:0000313" key="2">
    <source>
        <dbReference type="Proteomes" id="UP001645859"/>
    </source>
</evidence>
<dbReference type="RefSeq" id="WP_202344037.1">
    <property type="nucleotide sequence ID" value="NZ_BAAAPI010000008.1"/>
</dbReference>
<dbReference type="EMBL" id="QYAC01000002">
    <property type="protein sequence ID" value="MBL3678800.1"/>
    <property type="molecule type" value="Genomic_DNA"/>
</dbReference>
<dbReference type="Proteomes" id="UP001645859">
    <property type="component" value="Unassembled WGS sequence"/>
</dbReference>
<accession>A0ABS1SEB8</accession>
<reference evidence="1 2" key="1">
    <citation type="submission" date="2018-09" db="EMBL/GenBank/DDBJ databases">
        <title>Comparative genomics of Leucobacter spp.</title>
        <authorList>
            <person name="Reis A.C."/>
            <person name="Kolvenbach B.A."/>
            <person name="Corvini P.F.X."/>
            <person name="Nunes O.C."/>
        </authorList>
    </citation>
    <scope>NUCLEOTIDE SEQUENCE [LARGE SCALE GENOMIC DNA]</scope>
    <source>
        <strain evidence="1 2">TAN 31504</strain>
    </source>
</reference>
<sequence>MSRVLTTDEARSAIRQIQSIIGGGFTEQISRLDAQGRILSDANVWDGPLAAQFRGSVWPDTKSALDTAKNELEQLRVQLDRISQDIFAAGGAT</sequence>
<evidence type="ECO:0000313" key="1">
    <source>
        <dbReference type="EMBL" id="MBL3678800.1"/>
    </source>
</evidence>
<proteinExistence type="predicted"/>